<dbReference type="InterPro" id="IPR059120">
    <property type="entry name" value="Cullin-like_AB"/>
</dbReference>
<evidence type="ECO:0000313" key="5">
    <source>
        <dbReference type="EMBL" id="KAL0564671.1"/>
    </source>
</evidence>
<evidence type="ECO:0000256" key="3">
    <source>
        <dbReference type="RuleBase" id="RU003829"/>
    </source>
</evidence>
<dbReference type="InterPro" id="IPR016159">
    <property type="entry name" value="Cullin_repeat-like_dom_sf"/>
</dbReference>
<evidence type="ECO:0000256" key="2">
    <source>
        <dbReference type="PROSITE-ProRule" id="PRU00330"/>
    </source>
</evidence>
<dbReference type="InterPro" id="IPR036388">
    <property type="entry name" value="WH-like_DNA-bd_sf"/>
</dbReference>
<dbReference type="Pfam" id="PF26557">
    <property type="entry name" value="Cullin_AB"/>
    <property type="match status" value="1"/>
</dbReference>
<dbReference type="Gene3D" id="1.20.1310.10">
    <property type="entry name" value="Cullin Repeats"/>
    <property type="match status" value="2"/>
</dbReference>
<evidence type="ECO:0000313" key="6">
    <source>
        <dbReference type="Proteomes" id="UP001465976"/>
    </source>
</evidence>
<reference evidence="5 6" key="1">
    <citation type="submission" date="2024-02" db="EMBL/GenBank/DDBJ databases">
        <title>A draft genome for the cacao thread blight pathogen Marasmius crinis-equi.</title>
        <authorList>
            <person name="Cohen S.P."/>
            <person name="Baruah I.K."/>
            <person name="Amoako-Attah I."/>
            <person name="Bukari Y."/>
            <person name="Meinhardt L.W."/>
            <person name="Bailey B.A."/>
        </authorList>
    </citation>
    <scope>NUCLEOTIDE SEQUENCE [LARGE SCALE GENOMIC DNA]</scope>
    <source>
        <strain evidence="5 6">GH-76</strain>
    </source>
</reference>
<dbReference type="InterPro" id="IPR045093">
    <property type="entry name" value="Cullin"/>
</dbReference>
<dbReference type="SMART" id="SM00884">
    <property type="entry name" value="Cullin_Nedd8"/>
    <property type="match status" value="1"/>
</dbReference>
<feature type="domain" description="Cullin family profile" evidence="4">
    <location>
        <begin position="105"/>
        <end position="332"/>
    </location>
</feature>
<dbReference type="Pfam" id="PF00888">
    <property type="entry name" value="Cullin"/>
    <property type="match status" value="1"/>
</dbReference>
<dbReference type="InterPro" id="IPR016158">
    <property type="entry name" value="Cullin_homology"/>
</dbReference>
<dbReference type="SMART" id="SM00182">
    <property type="entry name" value="CULLIN"/>
    <property type="match status" value="1"/>
</dbReference>
<organism evidence="5 6">
    <name type="scientific">Marasmius crinis-equi</name>
    <dbReference type="NCBI Taxonomy" id="585013"/>
    <lineage>
        <taxon>Eukaryota</taxon>
        <taxon>Fungi</taxon>
        <taxon>Dikarya</taxon>
        <taxon>Basidiomycota</taxon>
        <taxon>Agaricomycotina</taxon>
        <taxon>Agaricomycetes</taxon>
        <taxon>Agaricomycetidae</taxon>
        <taxon>Agaricales</taxon>
        <taxon>Marasmiineae</taxon>
        <taxon>Marasmiaceae</taxon>
        <taxon>Marasmius</taxon>
    </lineage>
</organism>
<dbReference type="InterPro" id="IPR036317">
    <property type="entry name" value="Cullin_homology_sf"/>
</dbReference>
<evidence type="ECO:0000259" key="4">
    <source>
        <dbReference type="PROSITE" id="PS50069"/>
    </source>
</evidence>
<dbReference type="Pfam" id="PF10557">
    <property type="entry name" value="Cullin_Nedd8"/>
    <property type="match status" value="1"/>
</dbReference>
<sequence length="461" mass="52905">MDALAKMYKLFVRVGQTKILCASFRQYFENHVKRIVQDTEASMVEDLLNTKALAETAINTAFLVEATPEAIVPSTSTPPPKKPDEIFVHALNDAFSTGFKARRKKPAEALAKHLDKVLRKGQGDQTDAQYKTILDSVLSLYRYSDDKDVFRTFYHRQLAKRLLVGKSASDAFEKSMLKTLRDNYDAEFDQAQNMFKDLELAKDMMREYHEKLPDDHPGKNLFVTVLQTSAWPFATPKHTITLPPELQAGLTRYDVKYYQKRHPKRKLTWDHSLGTMTLKGRFKAAPKELSVSLYQGVVLLLFNDNAELGYEEIRDATLLNDDDLRRTMQSLACGKKRVLKKVPHGPDVNDGDTFHFNAEFVDPRSKIHINSIQAKVSVQESAKTNEDIEGDRKHVIDAAVVRIMKAKKEMAFELMINETIDAVKKHFKPEVSMIKKRIDVLVEDEYLERSEKDRNIFRYLA</sequence>
<protein>
    <recommendedName>
        <fullName evidence="4">Cullin family profile domain-containing protein</fullName>
    </recommendedName>
</protein>
<dbReference type="InterPro" id="IPR001373">
    <property type="entry name" value="Cullin_N"/>
</dbReference>
<dbReference type="SUPFAM" id="SSF46785">
    <property type="entry name" value="Winged helix' DNA-binding domain"/>
    <property type="match status" value="1"/>
</dbReference>
<comment type="caution">
    <text evidence="5">The sequence shown here is derived from an EMBL/GenBank/DDBJ whole genome shotgun (WGS) entry which is preliminary data.</text>
</comment>
<dbReference type="InterPro" id="IPR019559">
    <property type="entry name" value="Cullin_neddylation_domain"/>
</dbReference>
<dbReference type="Gene3D" id="3.30.230.130">
    <property type="entry name" value="Cullin, Chain C, Domain 2"/>
    <property type="match status" value="1"/>
</dbReference>
<proteinExistence type="inferred from homology"/>
<dbReference type="InterPro" id="IPR036390">
    <property type="entry name" value="WH_DNA-bd_sf"/>
</dbReference>
<dbReference type="SUPFAM" id="SSF75632">
    <property type="entry name" value="Cullin homology domain"/>
    <property type="match status" value="1"/>
</dbReference>
<evidence type="ECO:0000256" key="1">
    <source>
        <dbReference type="ARBA" id="ARBA00006019"/>
    </source>
</evidence>
<keyword evidence="6" id="KW-1185">Reference proteome</keyword>
<accession>A0ABR3EPD9</accession>
<dbReference type="PROSITE" id="PS50069">
    <property type="entry name" value="CULLIN_2"/>
    <property type="match status" value="1"/>
</dbReference>
<comment type="similarity">
    <text evidence="1 2 3">Belongs to the cullin family.</text>
</comment>
<dbReference type="Gene3D" id="1.10.10.10">
    <property type="entry name" value="Winged helix-like DNA-binding domain superfamily/Winged helix DNA-binding domain"/>
    <property type="match status" value="1"/>
</dbReference>
<dbReference type="EMBL" id="JBAHYK010002638">
    <property type="protein sequence ID" value="KAL0564671.1"/>
    <property type="molecule type" value="Genomic_DNA"/>
</dbReference>
<name>A0ABR3EPD9_9AGAR</name>
<gene>
    <name evidence="5" type="ORF">V5O48_017372</name>
</gene>
<dbReference type="SUPFAM" id="SSF74788">
    <property type="entry name" value="Cullin repeat-like"/>
    <property type="match status" value="1"/>
</dbReference>
<dbReference type="PANTHER" id="PTHR11932">
    <property type="entry name" value="CULLIN"/>
    <property type="match status" value="1"/>
</dbReference>
<dbReference type="Proteomes" id="UP001465976">
    <property type="component" value="Unassembled WGS sequence"/>
</dbReference>